<reference evidence="4" key="2">
    <citation type="submission" date="2023-06" db="EMBL/GenBank/DDBJ databases">
        <authorList>
            <consortium name="Lawrence Berkeley National Laboratory"/>
            <person name="Mondo S.J."/>
            <person name="Hensen N."/>
            <person name="Bonometti L."/>
            <person name="Westerberg I."/>
            <person name="Brannstrom I.O."/>
            <person name="Guillou S."/>
            <person name="Cros-Aarteil S."/>
            <person name="Calhoun S."/>
            <person name="Haridas S."/>
            <person name="Kuo A."/>
            <person name="Pangilinan J."/>
            <person name="Riley R."/>
            <person name="Labutti K."/>
            <person name="Andreopoulos B."/>
            <person name="Lipzen A."/>
            <person name="Chen C."/>
            <person name="Yanf M."/>
            <person name="Daum C."/>
            <person name="Ng V."/>
            <person name="Clum A."/>
            <person name="Steindorff A."/>
            <person name="Ohm R."/>
            <person name="Martin F."/>
            <person name="Silar P."/>
            <person name="Natvig D."/>
            <person name="Lalanne C."/>
            <person name="Gautier V."/>
            <person name="Ament-Velasquez S.L."/>
            <person name="Kruys A."/>
            <person name="Hutchinson M.I."/>
            <person name="Powell A.J."/>
            <person name="Barry K."/>
            <person name="Miller A.N."/>
            <person name="Grigoriev I.V."/>
            <person name="Debuchy R."/>
            <person name="Gladieux P."/>
            <person name="Thoren M.H."/>
            <person name="Johannesson H."/>
        </authorList>
    </citation>
    <scope>NUCLEOTIDE SEQUENCE</scope>
    <source>
        <strain evidence="4">PSN324</strain>
    </source>
</reference>
<accession>A0AAV9I062</accession>
<dbReference type="InterPro" id="IPR058257">
    <property type="entry name" value="CorA-like_dom"/>
</dbReference>
<evidence type="ECO:0000259" key="3">
    <source>
        <dbReference type="Pfam" id="PF26616"/>
    </source>
</evidence>
<evidence type="ECO:0000313" key="4">
    <source>
        <dbReference type="EMBL" id="KAK4466532.1"/>
    </source>
</evidence>
<feature type="coiled-coil region" evidence="1">
    <location>
        <begin position="303"/>
        <end position="330"/>
    </location>
</feature>
<feature type="domain" description="CorA-like transporter" evidence="3">
    <location>
        <begin position="15"/>
        <end position="127"/>
    </location>
</feature>
<organism evidence="4 5">
    <name type="scientific">Cladorrhinum samala</name>
    <dbReference type="NCBI Taxonomy" id="585594"/>
    <lineage>
        <taxon>Eukaryota</taxon>
        <taxon>Fungi</taxon>
        <taxon>Dikarya</taxon>
        <taxon>Ascomycota</taxon>
        <taxon>Pezizomycotina</taxon>
        <taxon>Sordariomycetes</taxon>
        <taxon>Sordariomycetidae</taxon>
        <taxon>Sordariales</taxon>
        <taxon>Podosporaceae</taxon>
        <taxon>Cladorrhinum</taxon>
    </lineage>
</organism>
<keyword evidence="5" id="KW-1185">Reference proteome</keyword>
<keyword evidence="2" id="KW-1133">Transmembrane helix</keyword>
<name>A0AAV9I062_9PEZI</name>
<keyword evidence="2" id="KW-0812">Transmembrane</keyword>
<sequence>MPPATGAELLWSCNSDSIRAELLDHSPSVFAEVTDQVRVWSIDARIDSFDEHDFSTENDLEPLDQTGPSRDIFFNIQQNHSMDRLRVKLATFTRIVDHYSIFPYFLQAVQGFGLRARSDTSTWNNFHLREKDGVVQACYTLHYVESNGRPTGDPWSFRKMAVYQRHDTRTHLSAWVLIKLPVPLKARLIDKLKKLWLDTQLCHVRHLMVHIIILAYSLHGWRNYLDSLKLRMEKIEEKCLFSRADVTNPYDYAVRFSDLQSIQLLRRKLVRAMSVLESAAGVVQRIQAVLPRLLPDAIRSAPLTTLRAELKDLEMEGQYYQRNVLELQQRSSDAASLLSGLLQHRNAVAMEEISVNAETERSLGQTSANNVRALTAVATLYLPASLLAGIFSTPLVQSEDSGPLVVSAEFWKFVVVLLPMLAVTFVVVDLLQTLWTVRDSKDMDEMKRRRREGLEPKRRRPWWNFGV</sequence>
<feature type="transmembrane region" description="Helical" evidence="2">
    <location>
        <begin position="371"/>
        <end position="391"/>
    </location>
</feature>
<keyword evidence="2" id="KW-0472">Membrane</keyword>
<evidence type="ECO:0000256" key="1">
    <source>
        <dbReference type="SAM" id="Coils"/>
    </source>
</evidence>
<proteinExistence type="predicted"/>
<evidence type="ECO:0000256" key="2">
    <source>
        <dbReference type="SAM" id="Phobius"/>
    </source>
</evidence>
<dbReference type="EMBL" id="MU864931">
    <property type="protein sequence ID" value="KAK4466532.1"/>
    <property type="molecule type" value="Genomic_DNA"/>
</dbReference>
<keyword evidence="1" id="KW-0175">Coiled coil</keyword>
<dbReference type="Gene3D" id="1.20.58.340">
    <property type="entry name" value="Magnesium transport protein CorA, transmembrane region"/>
    <property type="match status" value="1"/>
</dbReference>
<dbReference type="AlphaFoldDB" id="A0AAV9I062"/>
<evidence type="ECO:0000313" key="5">
    <source>
        <dbReference type="Proteomes" id="UP001321749"/>
    </source>
</evidence>
<reference evidence="4" key="1">
    <citation type="journal article" date="2023" name="Mol. Phylogenet. Evol.">
        <title>Genome-scale phylogeny and comparative genomics of the fungal order Sordariales.</title>
        <authorList>
            <person name="Hensen N."/>
            <person name="Bonometti L."/>
            <person name="Westerberg I."/>
            <person name="Brannstrom I.O."/>
            <person name="Guillou S."/>
            <person name="Cros-Aarteil S."/>
            <person name="Calhoun S."/>
            <person name="Haridas S."/>
            <person name="Kuo A."/>
            <person name="Mondo S."/>
            <person name="Pangilinan J."/>
            <person name="Riley R."/>
            <person name="LaButti K."/>
            <person name="Andreopoulos B."/>
            <person name="Lipzen A."/>
            <person name="Chen C."/>
            <person name="Yan M."/>
            <person name="Daum C."/>
            <person name="Ng V."/>
            <person name="Clum A."/>
            <person name="Steindorff A."/>
            <person name="Ohm R.A."/>
            <person name="Martin F."/>
            <person name="Silar P."/>
            <person name="Natvig D.O."/>
            <person name="Lalanne C."/>
            <person name="Gautier V."/>
            <person name="Ament-Velasquez S.L."/>
            <person name="Kruys A."/>
            <person name="Hutchinson M.I."/>
            <person name="Powell A.J."/>
            <person name="Barry K."/>
            <person name="Miller A.N."/>
            <person name="Grigoriev I.V."/>
            <person name="Debuchy R."/>
            <person name="Gladieux P."/>
            <person name="Hiltunen Thoren M."/>
            <person name="Johannesson H."/>
        </authorList>
    </citation>
    <scope>NUCLEOTIDE SEQUENCE</scope>
    <source>
        <strain evidence="4">PSN324</strain>
    </source>
</reference>
<feature type="transmembrane region" description="Helical" evidence="2">
    <location>
        <begin position="207"/>
        <end position="225"/>
    </location>
</feature>
<comment type="caution">
    <text evidence="4">The sequence shown here is derived from an EMBL/GenBank/DDBJ whole genome shotgun (WGS) entry which is preliminary data.</text>
</comment>
<protein>
    <recommendedName>
        <fullName evidence="3">CorA-like transporter domain-containing protein</fullName>
    </recommendedName>
</protein>
<feature type="transmembrane region" description="Helical" evidence="2">
    <location>
        <begin position="411"/>
        <end position="437"/>
    </location>
</feature>
<gene>
    <name evidence="4" type="ORF">QBC42DRAFT_259146</name>
</gene>
<dbReference type="Pfam" id="PF26616">
    <property type="entry name" value="CorA-like"/>
    <property type="match status" value="2"/>
</dbReference>
<dbReference type="Proteomes" id="UP001321749">
    <property type="component" value="Unassembled WGS sequence"/>
</dbReference>
<feature type="domain" description="CorA-like transporter" evidence="3">
    <location>
        <begin position="134"/>
        <end position="238"/>
    </location>
</feature>